<dbReference type="PROSITE" id="PS51191">
    <property type="entry name" value="FEMABX"/>
    <property type="match status" value="1"/>
</dbReference>
<evidence type="ECO:0000256" key="3">
    <source>
        <dbReference type="ARBA" id="ARBA00016236"/>
    </source>
</evidence>
<evidence type="ECO:0000256" key="9">
    <source>
        <dbReference type="ARBA" id="ARBA00023316"/>
    </source>
</evidence>
<reference evidence="14" key="1">
    <citation type="submission" date="2022-10" db="EMBL/GenBank/DDBJ databases">
        <title>Streptococcus didelphis as causative of fatal infections in opossums (Didelphis albiventris).</title>
        <authorList>
            <person name="Breyer G.M."/>
            <person name="Da Silva M.E.R.J."/>
            <person name="Siqueira F.M."/>
        </authorList>
    </citation>
    <scope>NUCLEOTIDE SEQUENCE [LARGE SCALE GENOMIC DNA]</scope>
    <source>
        <strain evidence="14">LBVP101/21</strain>
    </source>
</reference>
<evidence type="ECO:0000256" key="4">
    <source>
        <dbReference type="ARBA" id="ARBA00022490"/>
    </source>
</evidence>
<dbReference type="InterPro" id="IPR016181">
    <property type="entry name" value="Acyl_CoA_acyltransferase"/>
</dbReference>
<keyword evidence="6" id="KW-0133">Cell shape</keyword>
<evidence type="ECO:0000256" key="7">
    <source>
        <dbReference type="ARBA" id="ARBA00022984"/>
    </source>
</evidence>
<evidence type="ECO:0000256" key="6">
    <source>
        <dbReference type="ARBA" id="ARBA00022960"/>
    </source>
</evidence>
<evidence type="ECO:0000256" key="1">
    <source>
        <dbReference type="ARBA" id="ARBA00009943"/>
    </source>
</evidence>
<dbReference type="InterPro" id="IPR010978">
    <property type="entry name" value="tRNA-bd_arm"/>
</dbReference>
<accession>A0ABY9LHR7</accession>
<evidence type="ECO:0000256" key="8">
    <source>
        <dbReference type="ARBA" id="ARBA00023315"/>
    </source>
</evidence>
<dbReference type="Gene3D" id="3.40.630.30">
    <property type="match status" value="2"/>
</dbReference>
<dbReference type="EC" id="2.3.2.17" evidence="2"/>
<keyword evidence="7" id="KW-0573">Peptidoglycan synthesis</keyword>
<dbReference type="PANTHER" id="PTHR36174">
    <property type="entry name" value="LIPID II:GLYCINE GLYCYLTRANSFERASE"/>
    <property type="match status" value="1"/>
</dbReference>
<dbReference type="InterPro" id="IPR050644">
    <property type="entry name" value="PG_Glycine_Bridge_Synth"/>
</dbReference>
<keyword evidence="8" id="KW-0012">Acyltransferase</keyword>
<keyword evidence="5" id="KW-0808">Transferase</keyword>
<keyword evidence="4" id="KW-0963">Cytoplasm</keyword>
<dbReference type="RefSeq" id="WP_018365719.1">
    <property type="nucleotide sequence ID" value="NZ_CP104407.1"/>
</dbReference>
<keyword evidence="9" id="KW-0961">Cell wall biogenesis/degradation</keyword>
<comment type="catalytic activity">
    <reaction evidence="12">
        <text>beta-D-GlcNAc-(1-&gt;4)-Mur2Ac(oyl-L-Ala-D-isoglutaminyl-L-Lys-(N(6)-Gly)-D-Ala-D-Ala)-di-trans,octa-cis-undecaprenyl diphosphate + 2 glycyl-tRNA(Gly) = MurNAc-L-Ala-D-isoglutaminyl-L-Lys-(N(6)-tri-Gly)-D-Ala-D-Ala-diphospho-di-trans,octa-cis-undecaprenyl-GlcNAc + 2 tRNA(Gly) + 2 H(+)</text>
        <dbReference type="Rhea" id="RHEA:30439"/>
        <dbReference type="Rhea" id="RHEA-COMP:9664"/>
        <dbReference type="Rhea" id="RHEA-COMP:9683"/>
        <dbReference type="ChEBI" id="CHEBI:15378"/>
        <dbReference type="ChEBI" id="CHEBI:62234"/>
        <dbReference type="ChEBI" id="CHEBI:62235"/>
        <dbReference type="ChEBI" id="CHEBI:78442"/>
        <dbReference type="ChEBI" id="CHEBI:78522"/>
        <dbReference type="EC" id="2.3.2.17"/>
    </reaction>
</comment>
<evidence type="ECO:0000256" key="11">
    <source>
        <dbReference type="ARBA" id="ARBA00032233"/>
    </source>
</evidence>
<organism evidence="13 14">
    <name type="scientific">Streptococcus didelphis</name>
    <dbReference type="NCBI Taxonomy" id="102886"/>
    <lineage>
        <taxon>Bacteria</taxon>
        <taxon>Bacillati</taxon>
        <taxon>Bacillota</taxon>
        <taxon>Bacilli</taxon>
        <taxon>Lactobacillales</taxon>
        <taxon>Streptococcaceae</taxon>
        <taxon>Streptococcus</taxon>
    </lineage>
</organism>
<name>A0ABY9LHR7_9STRE</name>
<dbReference type="Proteomes" id="UP001238096">
    <property type="component" value="Chromosome"/>
</dbReference>
<sequence length="410" mass="48062">MPFVTISKDRFEEHAKSLDHRFFEQSTSMQELLEKRGYKTELVGFEDDKKELQVSALLYSAPVFGGLKMEIHYGPLYNNDTFLKAFLLAVRDYAFSQKVFELTIKPYTYFQKYNDHGQPIGEENQAILTLFTEAGYHYNGLSMGFQENDWHYIKDLSGLSEKNLLKSFSKKGKALVKKAKTFGISIKELQRRDLYLFKEITSSTSDRREYDDKSLEYYQYLYDAFKDQAKFLVASLNFKDYYNHLEKDQAKLKLKLKQLEKDLENNPNSEKKKNQHKEFSSQYHTFEVRKEEAKEFIAKYDNQEVILAGSLFIFTKQEVVYLFSGSYTEFNKFYAPAVLQEHIMLEAIQAGIRRYNLLGVKGVFDGSDGVLGFKQNFNGHIERICGSFSYYPNPLKYKLIMGLKKILKRY</sequence>
<dbReference type="Pfam" id="PF02388">
    <property type="entry name" value="FemAB"/>
    <property type="match status" value="1"/>
</dbReference>
<evidence type="ECO:0000256" key="10">
    <source>
        <dbReference type="ARBA" id="ARBA00030706"/>
    </source>
</evidence>
<gene>
    <name evidence="13" type="ORF">N1496_02135</name>
</gene>
<dbReference type="PANTHER" id="PTHR36174:SF2">
    <property type="entry name" value="AMINOACYLTRANSFERASE FEMA"/>
    <property type="match status" value="1"/>
</dbReference>
<evidence type="ECO:0000256" key="2">
    <source>
        <dbReference type="ARBA" id="ARBA00012466"/>
    </source>
</evidence>
<evidence type="ECO:0000256" key="12">
    <source>
        <dbReference type="ARBA" id="ARBA00047483"/>
    </source>
</evidence>
<protein>
    <recommendedName>
        <fullName evidence="3">Aminoacyltransferase FemA</fullName>
        <ecNumber evidence="2">2.3.2.17</ecNumber>
    </recommendedName>
    <alternativeName>
        <fullName evidence="11">Factor essential for expression of methicillin resistance A</fullName>
    </alternativeName>
    <alternativeName>
        <fullName evidence="10">N-acetylmuramoyl-L-alanyl-D-glutamyl-L-lysyl-(N6-glycyl)-D-alanyl-D-alanine-diphosphoundecaprenyl-N-acetylglucosamine:glycine glycyltransferase</fullName>
    </alternativeName>
</protein>
<evidence type="ECO:0000313" key="14">
    <source>
        <dbReference type="Proteomes" id="UP001238096"/>
    </source>
</evidence>
<evidence type="ECO:0000256" key="5">
    <source>
        <dbReference type="ARBA" id="ARBA00022679"/>
    </source>
</evidence>
<keyword evidence="14" id="KW-1185">Reference proteome</keyword>
<comment type="similarity">
    <text evidence="1">Belongs to the FemABX family.</text>
</comment>
<dbReference type="SUPFAM" id="SSF55729">
    <property type="entry name" value="Acyl-CoA N-acyltransferases (Nat)"/>
    <property type="match status" value="2"/>
</dbReference>
<dbReference type="Gene3D" id="1.20.58.90">
    <property type="match status" value="1"/>
</dbReference>
<proteinExistence type="inferred from homology"/>
<dbReference type="SUPFAM" id="SSF46589">
    <property type="entry name" value="tRNA-binding arm"/>
    <property type="match status" value="1"/>
</dbReference>
<dbReference type="EMBL" id="CP110509">
    <property type="protein sequence ID" value="WMB28426.1"/>
    <property type="molecule type" value="Genomic_DNA"/>
</dbReference>
<dbReference type="InterPro" id="IPR003447">
    <property type="entry name" value="FEMABX"/>
</dbReference>
<evidence type="ECO:0000313" key="13">
    <source>
        <dbReference type="EMBL" id="WMB28426.1"/>
    </source>
</evidence>